<evidence type="ECO:0000313" key="2">
    <source>
        <dbReference type="Proteomes" id="UP000724874"/>
    </source>
</evidence>
<keyword evidence="2" id="KW-1185">Reference proteome</keyword>
<sequence length="200" mass="23213">MNVSGIRIQKIWGKSVCIYYALHRRLGEKKPVIWYTNRTCYLFVKEGVFTKPAEFPSFSFERIVWTLMDSASIGEAIPPNLIDQGTRLFIIVATPPNKQQWKGLHKTTPFTMCLMNPWTRQEMLWFLRHIDDTICDLRRLKHPAQRCPAAHEPCRLEPTTVIESSDAPLLIEDGVYYLPKKADQITIESFIVSSGYLYLF</sequence>
<name>A0A9P5TPU1_GYMJU</name>
<reference evidence="1" key="1">
    <citation type="submission" date="2020-11" db="EMBL/GenBank/DDBJ databases">
        <authorList>
            <consortium name="DOE Joint Genome Institute"/>
            <person name="Ahrendt S."/>
            <person name="Riley R."/>
            <person name="Andreopoulos W."/>
            <person name="LaButti K."/>
            <person name="Pangilinan J."/>
            <person name="Ruiz-duenas F.J."/>
            <person name="Barrasa J.M."/>
            <person name="Sanchez-Garcia M."/>
            <person name="Camarero S."/>
            <person name="Miyauchi S."/>
            <person name="Serrano A."/>
            <person name="Linde D."/>
            <person name="Babiker R."/>
            <person name="Drula E."/>
            <person name="Ayuso-Fernandez I."/>
            <person name="Pacheco R."/>
            <person name="Padilla G."/>
            <person name="Ferreira P."/>
            <person name="Barriuso J."/>
            <person name="Kellner H."/>
            <person name="Castanera R."/>
            <person name="Alfaro M."/>
            <person name="Ramirez L."/>
            <person name="Pisabarro A.G."/>
            <person name="Kuo A."/>
            <person name="Tritt A."/>
            <person name="Lipzen A."/>
            <person name="He G."/>
            <person name="Yan M."/>
            <person name="Ng V."/>
            <person name="Cullen D."/>
            <person name="Martin F."/>
            <person name="Rosso M.-N."/>
            <person name="Henrissat B."/>
            <person name="Hibbett D."/>
            <person name="Martinez A.T."/>
            <person name="Grigoriev I.V."/>
        </authorList>
    </citation>
    <scope>NUCLEOTIDE SEQUENCE</scope>
    <source>
        <strain evidence="1">AH 44721</strain>
    </source>
</reference>
<dbReference type="AlphaFoldDB" id="A0A9P5TPU1"/>
<proteinExistence type="predicted"/>
<protein>
    <submittedName>
        <fullName evidence="1">Uncharacterized protein</fullName>
    </submittedName>
</protein>
<accession>A0A9P5TPU1</accession>
<comment type="caution">
    <text evidence="1">The sequence shown here is derived from an EMBL/GenBank/DDBJ whole genome shotgun (WGS) entry which is preliminary data.</text>
</comment>
<dbReference type="OrthoDB" id="2340858at2759"/>
<gene>
    <name evidence="1" type="ORF">CPB84DRAFT_1823979</name>
</gene>
<dbReference type="Proteomes" id="UP000724874">
    <property type="component" value="Unassembled WGS sequence"/>
</dbReference>
<evidence type="ECO:0000313" key="1">
    <source>
        <dbReference type="EMBL" id="KAF8903341.1"/>
    </source>
</evidence>
<dbReference type="EMBL" id="JADNYJ010000031">
    <property type="protein sequence ID" value="KAF8903341.1"/>
    <property type="molecule type" value="Genomic_DNA"/>
</dbReference>
<organism evidence="1 2">
    <name type="scientific">Gymnopilus junonius</name>
    <name type="common">Spectacular rustgill mushroom</name>
    <name type="synonym">Gymnopilus spectabilis subsp. junonius</name>
    <dbReference type="NCBI Taxonomy" id="109634"/>
    <lineage>
        <taxon>Eukaryota</taxon>
        <taxon>Fungi</taxon>
        <taxon>Dikarya</taxon>
        <taxon>Basidiomycota</taxon>
        <taxon>Agaricomycotina</taxon>
        <taxon>Agaricomycetes</taxon>
        <taxon>Agaricomycetidae</taxon>
        <taxon>Agaricales</taxon>
        <taxon>Agaricineae</taxon>
        <taxon>Hymenogastraceae</taxon>
        <taxon>Gymnopilus</taxon>
    </lineage>
</organism>